<gene>
    <name evidence="2" type="ORF">JCM19240_2316</name>
</gene>
<dbReference type="SUPFAM" id="SSF53335">
    <property type="entry name" value="S-adenosyl-L-methionine-dependent methyltransferases"/>
    <property type="match status" value="1"/>
</dbReference>
<reference evidence="2 3" key="2">
    <citation type="submission" date="2014-09" db="EMBL/GenBank/DDBJ databases">
        <authorList>
            <consortium name="NBRP consortium"/>
            <person name="Sawabe T."/>
            <person name="Meirelles P."/>
            <person name="Nakanishi M."/>
            <person name="Sayaka M."/>
            <person name="Hattori M."/>
            <person name="Ohkuma M."/>
        </authorList>
    </citation>
    <scope>NUCLEOTIDE SEQUENCE [LARGE SCALE GENOMIC DNA]</scope>
    <source>
        <strain evidence="2 3">JCM 19240</strain>
    </source>
</reference>
<sequence>MGYRVEAIDASKAMVEHASAYSGLNVRHLTFQQIDAFNKYDAIWSCASLLHVSLSELPEVVAKLSRSLKSHGIWYLSFKYGDSERIKDGRTFTDLDENGLQTLIAAQRDVEIVETWVTKDARPARAEKWLNAILRKVD</sequence>
<dbReference type="EMBL" id="BBMT01000003">
    <property type="protein sequence ID" value="GAL33620.1"/>
    <property type="molecule type" value="Genomic_DNA"/>
</dbReference>
<evidence type="ECO:0000259" key="1">
    <source>
        <dbReference type="Pfam" id="PF13649"/>
    </source>
</evidence>
<dbReference type="Proteomes" id="UP000029224">
    <property type="component" value="Unassembled WGS sequence"/>
</dbReference>
<comment type="caution">
    <text evidence="2">The sequence shown here is derived from an EMBL/GenBank/DDBJ whole genome shotgun (WGS) entry which is preliminary data.</text>
</comment>
<dbReference type="CDD" id="cd02440">
    <property type="entry name" value="AdoMet_MTases"/>
    <property type="match status" value="1"/>
</dbReference>
<protein>
    <submittedName>
        <fullName evidence="2">Tellurite resistance protein-related protein</fullName>
    </submittedName>
</protein>
<reference evidence="2 3" key="1">
    <citation type="submission" date="2014-09" db="EMBL/GenBank/DDBJ databases">
        <title>Vibrio maritimus JCM 19240. (C210) whole genome shotgun sequence.</title>
        <authorList>
            <person name="Sawabe T."/>
            <person name="Meirelles P."/>
            <person name="Nakanishi M."/>
            <person name="Sayaka M."/>
            <person name="Hattori M."/>
            <person name="Ohkuma M."/>
        </authorList>
    </citation>
    <scope>NUCLEOTIDE SEQUENCE [LARGE SCALE GENOMIC DNA]</scope>
    <source>
        <strain evidence="2 3">JCM 19240</strain>
    </source>
</reference>
<evidence type="ECO:0000313" key="2">
    <source>
        <dbReference type="EMBL" id="GAL33620.1"/>
    </source>
</evidence>
<dbReference type="AlphaFoldDB" id="A0A090T0S7"/>
<dbReference type="InterPro" id="IPR041698">
    <property type="entry name" value="Methyltransf_25"/>
</dbReference>
<organism evidence="2 3">
    <name type="scientific">Vibrio maritimus</name>
    <dbReference type="NCBI Taxonomy" id="990268"/>
    <lineage>
        <taxon>Bacteria</taxon>
        <taxon>Pseudomonadati</taxon>
        <taxon>Pseudomonadota</taxon>
        <taxon>Gammaproteobacteria</taxon>
        <taxon>Vibrionales</taxon>
        <taxon>Vibrionaceae</taxon>
        <taxon>Vibrio</taxon>
    </lineage>
</organism>
<name>A0A090T0S7_9VIBR</name>
<evidence type="ECO:0000313" key="3">
    <source>
        <dbReference type="Proteomes" id="UP000029224"/>
    </source>
</evidence>
<accession>A0A090T0S7</accession>
<keyword evidence="3" id="KW-1185">Reference proteome</keyword>
<dbReference type="Pfam" id="PF13649">
    <property type="entry name" value="Methyltransf_25"/>
    <property type="match status" value="1"/>
</dbReference>
<dbReference type="InterPro" id="IPR029063">
    <property type="entry name" value="SAM-dependent_MTases_sf"/>
</dbReference>
<proteinExistence type="predicted"/>
<dbReference type="Gene3D" id="3.40.50.150">
    <property type="entry name" value="Vaccinia Virus protein VP39"/>
    <property type="match status" value="1"/>
</dbReference>
<feature type="domain" description="Methyltransferase" evidence="1">
    <location>
        <begin position="3"/>
        <end position="72"/>
    </location>
</feature>